<dbReference type="AlphaFoldDB" id="A0A0D0LSK5"/>
<name>A0A0D0LSK5_VARPD</name>
<protein>
    <submittedName>
        <fullName evidence="2">Uncharacterized protein</fullName>
    </submittedName>
</protein>
<dbReference type="EMBL" id="JXQQ01000097">
    <property type="protein sequence ID" value="KIQ20490.1"/>
    <property type="molecule type" value="Genomic_DNA"/>
</dbReference>
<proteinExistence type="predicted"/>
<comment type="caution">
    <text evidence="2">The sequence shown here is derived from an EMBL/GenBank/DDBJ whole genome shotgun (WGS) entry which is preliminary data.</text>
</comment>
<feature type="region of interest" description="Disordered" evidence="1">
    <location>
        <begin position="39"/>
        <end position="61"/>
    </location>
</feature>
<evidence type="ECO:0000313" key="3">
    <source>
        <dbReference type="Proteomes" id="UP000032067"/>
    </source>
</evidence>
<evidence type="ECO:0000313" key="2">
    <source>
        <dbReference type="EMBL" id="KIQ20490.1"/>
    </source>
</evidence>
<organism evidence="2 3">
    <name type="scientific">Variovorax paradoxus</name>
    <dbReference type="NCBI Taxonomy" id="34073"/>
    <lineage>
        <taxon>Bacteria</taxon>
        <taxon>Pseudomonadati</taxon>
        <taxon>Pseudomonadota</taxon>
        <taxon>Betaproteobacteria</taxon>
        <taxon>Burkholderiales</taxon>
        <taxon>Comamonadaceae</taxon>
        <taxon>Variovorax</taxon>
    </lineage>
</organism>
<dbReference type="Proteomes" id="UP000032067">
    <property type="component" value="Unassembled WGS sequence"/>
</dbReference>
<gene>
    <name evidence="2" type="ORF">RT97_27915</name>
</gene>
<evidence type="ECO:0000256" key="1">
    <source>
        <dbReference type="SAM" id="MobiDB-lite"/>
    </source>
</evidence>
<accession>A0A0D0LSK5</accession>
<reference evidence="2 3" key="1">
    <citation type="submission" date="2014-12" db="EMBL/GenBank/DDBJ databases">
        <title>16Stimator: statistical estimation of ribosomal gene copy numbers from draft genome assemblies.</title>
        <authorList>
            <person name="Perisin M.A."/>
            <person name="Vetter M."/>
            <person name="Gilbert J.A."/>
            <person name="Bergelson J."/>
        </authorList>
    </citation>
    <scope>NUCLEOTIDE SEQUENCE [LARGE SCALE GENOMIC DNA]</scope>
    <source>
        <strain evidence="2 3">MEDvA23</strain>
    </source>
</reference>
<sequence>MRMGDTGWMSVAEEAIDVPDNDTLPSRDRKAVFLTQAERSLIDGAAPPPNAMQRPGACQKT</sequence>